<gene>
    <name evidence="8" type="ORF">FSB75_20215</name>
</gene>
<evidence type="ECO:0000256" key="4">
    <source>
        <dbReference type="RuleBase" id="RU361188"/>
    </source>
</evidence>
<evidence type="ECO:0000256" key="5">
    <source>
        <dbReference type="SAM" id="SignalP"/>
    </source>
</evidence>
<evidence type="ECO:0000256" key="2">
    <source>
        <dbReference type="ARBA" id="ARBA00022729"/>
    </source>
</evidence>
<sequence length="481" mass="51415">MTKPITPLLLLTVLISAQMNCTKNKSGPSPTNSGTTSTTPVKISSWFTKADATVLLQKQSNELSFSSPANTNASIEIDSTQTYQTVDGFGYTLTGGSAILINALPSSTKAALLQELFGKDETAISISYLRVSIGASDLNASVYSYDDLPAGQTDPSLSKFSLGQDTVDLLPLLKQILAINPAIKILGSPWSAPVWMKDNGASKGGSLLPQYYTAYANYLVKYIQEMKKRGITVDAITPQNEPLHGGNNPSMVMTATQQADFIRTALGPAFQAAGLTTKIIVYDHNCDRPDYPLTVLADAGARQYIDGSAFHLYAGDVSALSTVHDQYPSKNVYFTEQWTGANGSFDGDLKWHVRNVVIGTVRNWSKTALEWNLANSPTYEPHTPGGCTECKGALTINGTNVSRNVGYYIIAHASKFVPAGSVRISSTVNAGLSNVAFLTPQGNKVLIALNDGSSNVAFNIKMNGKWAAANLPAGSVATYVW</sequence>
<feature type="domain" description="Glycosyl hydrolase family 30 beta sandwich" evidence="7">
    <location>
        <begin position="420"/>
        <end position="479"/>
    </location>
</feature>
<comment type="similarity">
    <text evidence="1 4">Belongs to the glycosyl hydrolase 30 family.</text>
</comment>
<dbReference type="Gene3D" id="3.20.20.80">
    <property type="entry name" value="Glycosidases"/>
    <property type="match status" value="1"/>
</dbReference>
<dbReference type="GO" id="GO:0006680">
    <property type="term" value="P:glucosylceramide catabolic process"/>
    <property type="evidence" value="ECO:0007669"/>
    <property type="project" value="TreeGrafter"/>
</dbReference>
<dbReference type="PANTHER" id="PTHR11069:SF23">
    <property type="entry name" value="LYSOSOMAL ACID GLUCOSYLCERAMIDASE"/>
    <property type="match status" value="1"/>
</dbReference>
<protein>
    <submittedName>
        <fullName evidence="8">Glucosylceramidase</fullName>
    </submittedName>
</protein>
<dbReference type="EMBL" id="CP042433">
    <property type="protein sequence ID" value="QEC58132.1"/>
    <property type="molecule type" value="Genomic_DNA"/>
</dbReference>
<evidence type="ECO:0000259" key="6">
    <source>
        <dbReference type="Pfam" id="PF02055"/>
    </source>
</evidence>
<accession>A0A5B8UP50</accession>
<evidence type="ECO:0000259" key="7">
    <source>
        <dbReference type="Pfam" id="PF17189"/>
    </source>
</evidence>
<dbReference type="InterPro" id="IPR033453">
    <property type="entry name" value="Glyco_hydro_30_TIM-barrel"/>
</dbReference>
<keyword evidence="9" id="KW-1185">Reference proteome</keyword>
<dbReference type="PANTHER" id="PTHR11069">
    <property type="entry name" value="GLUCOSYLCERAMIDASE"/>
    <property type="match status" value="1"/>
</dbReference>
<dbReference type="KEGG" id="fgg:FSB75_20215"/>
<feature type="domain" description="Glycosyl hydrolase family 30 TIM-barrel" evidence="6">
    <location>
        <begin position="86"/>
        <end position="417"/>
    </location>
</feature>
<evidence type="ECO:0000313" key="9">
    <source>
        <dbReference type="Proteomes" id="UP000321204"/>
    </source>
</evidence>
<dbReference type="PRINTS" id="PR00843">
    <property type="entry name" value="GLHYDRLASE30"/>
</dbReference>
<dbReference type="Proteomes" id="UP000321204">
    <property type="component" value="Chromosome"/>
</dbReference>
<evidence type="ECO:0000256" key="3">
    <source>
        <dbReference type="ARBA" id="ARBA00022801"/>
    </source>
</evidence>
<dbReference type="SUPFAM" id="SSF51011">
    <property type="entry name" value="Glycosyl hydrolase domain"/>
    <property type="match status" value="1"/>
</dbReference>
<dbReference type="GO" id="GO:0004348">
    <property type="term" value="F:glucosylceramidase activity"/>
    <property type="evidence" value="ECO:0007669"/>
    <property type="project" value="InterPro"/>
</dbReference>
<keyword evidence="4" id="KW-0326">Glycosidase</keyword>
<evidence type="ECO:0000256" key="1">
    <source>
        <dbReference type="ARBA" id="ARBA00005382"/>
    </source>
</evidence>
<keyword evidence="3 4" id="KW-0378">Hydrolase</keyword>
<dbReference type="RefSeq" id="WP_146791172.1">
    <property type="nucleotide sequence ID" value="NZ_BAABIO010000003.1"/>
</dbReference>
<dbReference type="Pfam" id="PF02055">
    <property type="entry name" value="Glyco_hydro_30"/>
    <property type="match status" value="1"/>
</dbReference>
<dbReference type="InterPro" id="IPR013780">
    <property type="entry name" value="Glyco_hydro_b"/>
</dbReference>
<dbReference type="SUPFAM" id="SSF51445">
    <property type="entry name" value="(Trans)glycosidases"/>
    <property type="match status" value="1"/>
</dbReference>
<feature type="signal peptide" evidence="5">
    <location>
        <begin position="1"/>
        <end position="19"/>
    </location>
</feature>
<organism evidence="8 9">
    <name type="scientific">Flavisolibacter ginsenosidimutans</name>
    <dbReference type="NCBI Taxonomy" id="661481"/>
    <lineage>
        <taxon>Bacteria</taxon>
        <taxon>Pseudomonadati</taxon>
        <taxon>Bacteroidota</taxon>
        <taxon>Chitinophagia</taxon>
        <taxon>Chitinophagales</taxon>
        <taxon>Chitinophagaceae</taxon>
        <taxon>Flavisolibacter</taxon>
    </lineage>
</organism>
<proteinExistence type="inferred from homology"/>
<dbReference type="OrthoDB" id="9806701at2"/>
<dbReference type="Gene3D" id="2.60.40.1180">
    <property type="entry name" value="Golgi alpha-mannosidase II"/>
    <property type="match status" value="1"/>
</dbReference>
<evidence type="ECO:0000313" key="8">
    <source>
        <dbReference type="EMBL" id="QEC58132.1"/>
    </source>
</evidence>
<keyword evidence="2 5" id="KW-0732">Signal</keyword>
<dbReference type="InterPro" id="IPR001139">
    <property type="entry name" value="Glyco_hydro_30"/>
</dbReference>
<name>A0A5B8UP50_9BACT</name>
<reference evidence="8 9" key="1">
    <citation type="journal article" date="2015" name="Int. J. Syst. Evol. Microbiol.">
        <title>Flavisolibacter ginsenosidimutans sp. nov., with ginsenoside-converting activity isolated from soil used for cultivating ginseng.</title>
        <authorList>
            <person name="Zhao Y."/>
            <person name="Liu Q."/>
            <person name="Kang M.S."/>
            <person name="Jin F."/>
            <person name="Yu H."/>
            <person name="Im W.T."/>
        </authorList>
    </citation>
    <scope>NUCLEOTIDE SEQUENCE [LARGE SCALE GENOMIC DNA]</scope>
    <source>
        <strain evidence="8 9">Gsoil 636</strain>
    </source>
</reference>
<dbReference type="GO" id="GO:0016020">
    <property type="term" value="C:membrane"/>
    <property type="evidence" value="ECO:0007669"/>
    <property type="project" value="GOC"/>
</dbReference>
<feature type="chain" id="PRO_5022856702" evidence="5">
    <location>
        <begin position="20"/>
        <end position="481"/>
    </location>
</feature>
<dbReference type="Pfam" id="PF17189">
    <property type="entry name" value="Glyco_hydro_30C"/>
    <property type="match status" value="1"/>
</dbReference>
<dbReference type="InterPro" id="IPR033452">
    <property type="entry name" value="GH30_C"/>
</dbReference>
<dbReference type="InterPro" id="IPR017853">
    <property type="entry name" value="GH"/>
</dbReference>
<dbReference type="AlphaFoldDB" id="A0A5B8UP50"/>